<gene>
    <name evidence="2" type="ORF">BWQ96_03462</name>
</gene>
<accession>A0A2V3IXD3</accession>
<keyword evidence="3" id="KW-1185">Reference proteome</keyword>
<dbReference type="Proteomes" id="UP000247409">
    <property type="component" value="Unassembled WGS sequence"/>
</dbReference>
<organism evidence="2 3">
    <name type="scientific">Gracilariopsis chorda</name>
    <dbReference type="NCBI Taxonomy" id="448386"/>
    <lineage>
        <taxon>Eukaryota</taxon>
        <taxon>Rhodophyta</taxon>
        <taxon>Florideophyceae</taxon>
        <taxon>Rhodymeniophycidae</taxon>
        <taxon>Gracilariales</taxon>
        <taxon>Gracilariaceae</taxon>
        <taxon>Gracilariopsis</taxon>
    </lineage>
</organism>
<dbReference type="EMBL" id="NBIV01000033">
    <property type="protein sequence ID" value="PXF46771.1"/>
    <property type="molecule type" value="Genomic_DNA"/>
</dbReference>
<dbReference type="AlphaFoldDB" id="A0A2V3IXD3"/>
<feature type="compositionally biased region" description="Polar residues" evidence="1">
    <location>
        <begin position="144"/>
        <end position="174"/>
    </location>
</feature>
<evidence type="ECO:0000313" key="2">
    <source>
        <dbReference type="EMBL" id="PXF46771.1"/>
    </source>
</evidence>
<protein>
    <submittedName>
        <fullName evidence="2">Uncharacterized protein</fullName>
    </submittedName>
</protein>
<reference evidence="2 3" key="1">
    <citation type="journal article" date="2018" name="Mol. Biol. Evol.">
        <title>Analysis of the draft genome of the red seaweed Gracilariopsis chorda provides insights into genome size evolution in Rhodophyta.</title>
        <authorList>
            <person name="Lee J."/>
            <person name="Yang E.C."/>
            <person name="Graf L."/>
            <person name="Yang J.H."/>
            <person name="Qiu H."/>
            <person name="Zel Zion U."/>
            <person name="Chan C.X."/>
            <person name="Stephens T.G."/>
            <person name="Weber A.P.M."/>
            <person name="Boo G.H."/>
            <person name="Boo S.M."/>
            <person name="Kim K.M."/>
            <person name="Shin Y."/>
            <person name="Jung M."/>
            <person name="Lee S.J."/>
            <person name="Yim H.S."/>
            <person name="Lee J.H."/>
            <person name="Bhattacharya D."/>
            <person name="Yoon H.S."/>
        </authorList>
    </citation>
    <scope>NUCLEOTIDE SEQUENCE [LARGE SCALE GENOMIC DNA]</scope>
    <source>
        <strain evidence="2 3">SKKU-2015</strain>
        <tissue evidence="2">Whole body</tissue>
    </source>
</reference>
<feature type="region of interest" description="Disordered" evidence="1">
    <location>
        <begin position="138"/>
        <end position="174"/>
    </location>
</feature>
<comment type="caution">
    <text evidence="2">The sequence shown here is derived from an EMBL/GenBank/DDBJ whole genome shotgun (WGS) entry which is preliminary data.</text>
</comment>
<evidence type="ECO:0000256" key="1">
    <source>
        <dbReference type="SAM" id="MobiDB-lite"/>
    </source>
</evidence>
<name>A0A2V3IXD3_9FLOR</name>
<dbReference type="OrthoDB" id="10353500at2759"/>
<sequence>MNADTPSQEHLTTDTLAPVAELQEYGASIISELDRAEAELNDSENQPFSGISPQVMQDISELRKKQFDMFRQHVEIEQQYKIQNAVSEGNNVHQPGFTSIAKTLRKKEKATAGLLHKLEQFDGQLRDVMDKFETCRAAQREQDSSVQTDHLHHNQPQQPHRSTPATNAHLNDDN</sequence>
<evidence type="ECO:0000313" key="3">
    <source>
        <dbReference type="Proteomes" id="UP000247409"/>
    </source>
</evidence>
<proteinExistence type="predicted"/>